<comment type="caution">
    <text evidence="1">The sequence shown here is derived from an EMBL/GenBank/DDBJ whole genome shotgun (WGS) entry which is preliminary data.</text>
</comment>
<evidence type="ECO:0000313" key="1">
    <source>
        <dbReference type="EMBL" id="CAF4850226.1"/>
    </source>
</evidence>
<name>A0A821S031_9BILA</name>
<protein>
    <submittedName>
        <fullName evidence="1">Uncharacterized protein</fullName>
    </submittedName>
</protein>
<feature type="non-terminal residue" evidence="1">
    <location>
        <position position="1"/>
    </location>
</feature>
<reference evidence="1" key="1">
    <citation type="submission" date="2021-02" db="EMBL/GenBank/DDBJ databases">
        <authorList>
            <person name="Nowell W R."/>
        </authorList>
    </citation>
    <scope>NUCLEOTIDE SEQUENCE</scope>
</reference>
<dbReference type="Proteomes" id="UP000663873">
    <property type="component" value="Unassembled WGS sequence"/>
</dbReference>
<dbReference type="SUPFAM" id="SSF52949">
    <property type="entry name" value="Macro domain-like"/>
    <property type="match status" value="1"/>
</dbReference>
<keyword evidence="2" id="KW-1185">Reference proteome</keyword>
<dbReference type="EMBL" id="CAJOBP010060718">
    <property type="protein sequence ID" value="CAF4850226.1"/>
    <property type="molecule type" value="Genomic_DNA"/>
</dbReference>
<sequence>KVDVVVVCSTSEILCRAIITAAGPQVKAEYSALQADGQQPAATSNGLLPCKKILFIPWRGDRSDLPSLKKTLGKFVSTAIKYAFENGHTSLG</sequence>
<proteinExistence type="predicted"/>
<dbReference type="Gene3D" id="3.40.220.10">
    <property type="entry name" value="Leucine Aminopeptidase, subunit E, domain 1"/>
    <property type="match status" value="1"/>
</dbReference>
<dbReference type="AlphaFoldDB" id="A0A821S031"/>
<organism evidence="1 2">
    <name type="scientific">Rotaria socialis</name>
    <dbReference type="NCBI Taxonomy" id="392032"/>
    <lineage>
        <taxon>Eukaryota</taxon>
        <taxon>Metazoa</taxon>
        <taxon>Spiralia</taxon>
        <taxon>Gnathifera</taxon>
        <taxon>Rotifera</taxon>
        <taxon>Eurotatoria</taxon>
        <taxon>Bdelloidea</taxon>
        <taxon>Philodinida</taxon>
        <taxon>Philodinidae</taxon>
        <taxon>Rotaria</taxon>
    </lineage>
</organism>
<dbReference type="InterPro" id="IPR043472">
    <property type="entry name" value="Macro_dom-like"/>
</dbReference>
<evidence type="ECO:0000313" key="2">
    <source>
        <dbReference type="Proteomes" id="UP000663873"/>
    </source>
</evidence>
<gene>
    <name evidence="1" type="ORF">UJA718_LOCUS43440</name>
</gene>
<accession>A0A821S031</accession>